<keyword evidence="4" id="KW-1185">Reference proteome</keyword>
<feature type="compositionally biased region" description="Basic and acidic residues" evidence="1">
    <location>
        <begin position="105"/>
        <end position="115"/>
    </location>
</feature>
<evidence type="ECO:0008006" key="5">
    <source>
        <dbReference type="Google" id="ProtNLM"/>
    </source>
</evidence>
<comment type="caution">
    <text evidence="3">The sequence shown here is derived from an EMBL/GenBank/DDBJ whole genome shotgun (WGS) entry which is preliminary data.</text>
</comment>
<evidence type="ECO:0000256" key="1">
    <source>
        <dbReference type="SAM" id="MobiDB-lite"/>
    </source>
</evidence>
<dbReference type="RefSeq" id="WP_344385312.1">
    <property type="nucleotide sequence ID" value="NZ_BAAATA010000037.1"/>
</dbReference>
<keyword evidence="2" id="KW-0472">Membrane</keyword>
<feature type="region of interest" description="Disordered" evidence="1">
    <location>
        <begin position="62"/>
        <end position="115"/>
    </location>
</feature>
<evidence type="ECO:0000313" key="4">
    <source>
        <dbReference type="Proteomes" id="UP001501358"/>
    </source>
</evidence>
<gene>
    <name evidence="3" type="ORF">GCM10010406_47120</name>
</gene>
<keyword evidence="2" id="KW-0812">Transmembrane</keyword>
<reference evidence="3 4" key="1">
    <citation type="journal article" date="2019" name="Int. J. Syst. Evol. Microbiol.">
        <title>The Global Catalogue of Microorganisms (GCM) 10K type strain sequencing project: providing services to taxonomists for standard genome sequencing and annotation.</title>
        <authorList>
            <consortium name="The Broad Institute Genomics Platform"/>
            <consortium name="The Broad Institute Genome Sequencing Center for Infectious Disease"/>
            <person name="Wu L."/>
            <person name="Ma J."/>
        </authorList>
    </citation>
    <scope>NUCLEOTIDE SEQUENCE [LARGE SCALE GENOMIC DNA]</scope>
    <source>
        <strain evidence="3 4">JCM 6307</strain>
    </source>
</reference>
<sequence>MRRHEFEPARLLAGLAFAGIASAFAVDAAGGWDVPGWLVVPVLAAALGLAGLVSAVTRAVRARRPGGGRREGAPVGADPGSDPEPGPGSDPGGDSGADSGGVRAGGEEAPRAGGR</sequence>
<feature type="compositionally biased region" description="Gly residues" evidence="1">
    <location>
        <begin position="89"/>
        <end position="104"/>
    </location>
</feature>
<evidence type="ECO:0000256" key="2">
    <source>
        <dbReference type="SAM" id="Phobius"/>
    </source>
</evidence>
<dbReference type="EMBL" id="BAAATA010000037">
    <property type="protein sequence ID" value="GAA2505026.1"/>
    <property type="molecule type" value="Genomic_DNA"/>
</dbReference>
<protein>
    <recommendedName>
        <fullName evidence="5">Integral membrane protein</fullName>
    </recommendedName>
</protein>
<evidence type="ECO:0000313" key="3">
    <source>
        <dbReference type="EMBL" id="GAA2505026.1"/>
    </source>
</evidence>
<dbReference type="Proteomes" id="UP001501358">
    <property type="component" value="Unassembled WGS sequence"/>
</dbReference>
<organism evidence="3 4">
    <name type="scientific">Streptomyces thermolineatus</name>
    <dbReference type="NCBI Taxonomy" id="44033"/>
    <lineage>
        <taxon>Bacteria</taxon>
        <taxon>Bacillati</taxon>
        <taxon>Actinomycetota</taxon>
        <taxon>Actinomycetes</taxon>
        <taxon>Kitasatosporales</taxon>
        <taxon>Streptomycetaceae</taxon>
        <taxon>Streptomyces</taxon>
    </lineage>
</organism>
<name>A0ABN3MN27_9ACTN</name>
<accession>A0ABN3MN27</accession>
<proteinExistence type="predicted"/>
<feature type="transmembrane region" description="Helical" evidence="2">
    <location>
        <begin position="38"/>
        <end position="60"/>
    </location>
</feature>
<keyword evidence="2" id="KW-1133">Transmembrane helix</keyword>